<evidence type="ECO:0000313" key="3">
    <source>
        <dbReference type="Proteomes" id="UP000785679"/>
    </source>
</evidence>
<feature type="compositionally biased region" description="Basic and acidic residues" evidence="1">
    <location>
        <begin position="120"/>
        <end position="132"/>
    </location>
</feature>
<name>A0A8J8SZI7_HALGN</name>
<feature type="region of interest" description="Disordered" evidence="1">
    <location>
        <begin position="190"/>
        <end position="227"/>
    </location>
</feature>
<accession>A0A8J8SZI7</accession>
<dbReference type="Proteomes" id="UP000785679">
    <property type="component" value="Unassembled WGS sequence"/>
</dbReference>
<reference evidence="2" key="1">
    <citation type="submission" date="2019-06" db="EMBL/GenBank/DDBJ databases">
        <authorList>
            <person name="Zheng W."/>
        </authorList>
    </citation>
    <scope>NUCLEOTIDE SEQUENCE</scope>
    <source>
        <strain evidence="2">QDHG01</strain>
    </source>
</reference>
<evidence type="ECO:0000256" key="1">
    <source>
        <dbReference type="SAM" id="MobiDB-lite"/>
    </source>
</evidence>
<keyword evidence="3" id="KW-1185">Reference proteome</keyword>
<feature type="region of interest" description="Disordered" evidence="1">
    <location>
        <begin position="1"/>
        <end position="25"/>
    </location>
</feature>
<feature type="compositionally biased region" description="Basic and acidic residues" evidence="1">
    <location>
        <begin position="192"/>
        <end position="201"/>
    </location>
</feature>
<feature type="compositionally biased region" description="Basic residues" evidence="1">
    <location>
        <begin position="206"/>
        <end position="218"/>
    </location>
</feature>
<feature type="region of interest" description="Disordered" evidence="1">
    <location>
        <begin position="112"/>
        <end position="152"/>
    </location>
</feature>
<sequence length="227" mass="25394">MGNCHRTTKKSTIPVKEQTDDKKENLEEKSISKALTDIQTSIDTLQNTSDKRFNTIHTLCSNTDLNVRDIGVQLDRVKEGQKVILRQLNHPSMITGVSQVTLAKQYVSKKSALPASSGPRIREEDVLSHGESELGAEDELPRKGGVRGMSSSGGVVAQEGQVVKMEGQCKQFQSLMLFFTLEMMLQQNISKDQQKDIDPKNPSKVQPRHRGTNNRLHVHQLNSDSFR</sequence>
<dbReference type="EMBL" id="RRYP01014369">
    <property type="protein sequence ID" value="TNV76011.1"/>
    <property type="molecule type" value="Genomic_DNA"/>
</dbReference>
<dbReference type="AlphaFoldDB" id="A0A8J8SZI7"/>
<proteinExistence type="predicted"/>
<gene>
    <name evidence="2" type="ORF">FGO68_gene193</name>
</gene>
<protein>
    <submittedName>
        <fullName evidence="2">Uncharacterized protein</fullName>
    </submittedName>
</protein>
<comment type="caution">
    <text evidence="2">The sequence shown here is derived from an EMBL/GenBank/DDBJ whole genome shotgun (WGS) entry which is preliminary data.</text>
</comment>
<evidence type="ECO:0000313" key="2">
    <source>
        <dbReference type="EMBL" id="TNV76011.1"/>
    </source>
</evidence>
<organism evidence="2 3">
    <name type="scientific">Halteria grandinella</name>
    <dbReference type="NCBI Taxonomy" id="5974"/>
    <lineage>
        <taxon>Eukaryota</taxon>
        <taxon>Sar</taxon>
        <taxon>Alveolata</taxon>
        <taxon>Ciliophora</taxon>
        <taxon>Intramacronucleata</taxon>
        <taxon>Spirotrichea</taxon>
        <taxon>Stichotrichia</taxon>
        <taxon>Sporadotrichida</taxon>
        <taxon>Halteriidae</taxon>
        <taxon>Halteria</taxon>
    </lineage>
</organism>